<evidence type="ECO:0000313" key="1">
    <source>
        <dbReference type="EMBL" id="CAD8749791.1"/>
    </source>
</evidence>
<reference evidence="1" key="1">
    <citation type="submission" date="2021-01" db="EMBL/GenBank/DDBJ databases">
        <authorList>
            <person name="Corre E."/>
            <person name="Pelletier E."/>
            <person name="Niang G."/>
            <person name="Scheremetjew M."/>
            <person name="Finn R."/>
            <person name="Kale V."/>
            <person name="Holt S."/>
            <person name="Cochrane G."/>
            <person name="Meng A."/>
            <person name="Brown T."/>
            <person name="Cohen L."/>
        </authorList>
    </citation>
    <scope>NUCLEOTIDE SEQUENCE</scope>
    <source>
        <strain evidence="1">CCMP441</strain>
    </source>
</reference>
<protein>
    <submittedName>
        <fullName evidence="1">Uncharacterized protein</fullName>
    </submittedName>
</protein>
<gene>
    <name evidence="1" type="ORF">HAND1043_LOCUS16295</name>
</gene>
<dbReference type="EMBL" id="HBFK01026730">
    <property type="protein sequence ID" value="CAD8749791.1"/>
    <property type="molecule type" value="Transcribed_RNA"/>
</dbReference>
<sequence>MRWSDLNVLNLKPASIGQTLVKLSLKHRASKGSTMAVSPTRRGHSSFSGASFRRTPCPVFQRRLFPPYTTDFLLLPGFSAAPLSAVHDRLPPLPPLASLSNCVVRLRRALLSRGLCCA</sequence>
<dbReference type="AlphaFoldDB" id="A0A7S0U5M6"/>
<proteinExistence type="predicted"/>
<accession>A0A7S0U5M6</accession>
<name>A0A7S0U5M6_HEMAN</name>
<organism evidence="1">
    <name type="scientific">Hemiselmis andersenii</name>
    <name type="common">Cryptophyte alga</name>
    <dbReference type="NCBI Taxonomy" id="464988"/>
    <lineage>
        <taxon>Eukaryota</taxon>
        <taxon>Cryptophyceae</taxon>
        <taxon>Cryptomonadales</taxon>
        <taxon>Hemiselmidaceae</taxon>
        <taxon>Hemiselmis</taxon>
    </lineage>
</organism>